<accession>A0A4S3LZE0</accession>
<keyword evidence="3" id="KW-1185">Reference proteome</keyword>
<keyword evidence="1" id="KW-0472">Membrane</keyword>
<dbReference type="Pfam" id="PF13858">
    <property type="entry name" value="DUF4199"/>
    <property type="match status" value="1"/>
</dbReference>
<dbReference type="RefSeq" id="WP_136335656.1">
    <property type="nucleotide sequence ID" value="NZ_QXMP01000005.1"/>
</dbReference>
<feature type="transmembrane region" description="Helical" evidence="1">
    <location>
        <begin position="12"/>
        <end position="33"/>
    </location>
</feature>
<proteinExistence type="predicted"/>
<evidence type="ECO:0000256" key="1">
    <source>
        <dbReference type="SAM" id="Phobius"/>
    </source>
</evidence>
<feature type="transmembrane region" description="Helical" evidence="1">
    <location>
        <begin position="39"/>
        <end position="60"/>
    </location>
</feature>
<feature type="transmembrane region" description="Helical" evidence="1">
    <location>
        <begin position="80"/>
        <end position="100"/>
    </location>
</feature>
<comment type="caution">
    <text evidence="2">The sequence shown here is derived from an EMBL/GenBank/DDBJ whole genome shotgun (WGS) entry which is preliminary data.</text>
</comment>
<keyword evidence="1" id="KW-1133">Transmembrane helix</keyword>
<sequence length="173" mass="19106">MEQQKPKTGKIALNFGIILGAIGIVFALMLHFMDLQYQQSMMTTIVGITVLLGVIVAAIYQYKKANGSYLTLSEALKVGIGTALVGGIISVLFNAVYINLIEPDFIQKSGEFMAENLRTSNPNLTEEQIENAVSNQAKFFWISYPIIIIFNLFVGFIISLIAGLAMKKEENDF</sequence>
<dbReference type="InterPro" id="IPR025250">
    <property type="entry name" value="DUF4199"/>
</dbReference>
<protein>
    <submittedName>
        <fullName evidence="2">DUF4199 domain-containing protein</fullName>
    </submittedName>
</protein>
<dbReference type="Proteomes" id="UP000305939">
    <property type="component" value="Unassembled WGS sequence"/>
</dbReference>
<dbReference type="AlphaFoldDB" id="A0A4S3LZE0"/>
<keyword evidence="1" id="KW-0812">Transmembrane</keyword>
<reference evidence="2 3" key="1">
    <citation type="submission" date="2019-04" db="EMBL/GenBank/DDBJ databases">
        <title>Draft genome sequence of Robertkochia marina CC-AMO-30D.</title>
        <authorList>
            <person name="Hameed A."/>
            <person name="Lin S.-Y."/>
            <person name="Shahina M."/>
            <person name="Lai W.-A."/>
            <person name="Young C.-C."/>
        </authorList>
    </citation>
    <scope>NUCLEOTIDE SEQUENCE [LARGE SCALE GENOMIC DNA]</scope>
    <source>
        <strain evidence="2 3">CC-AMO-30D</strain>
    </source>
</reference>
<dbReference type="EMBL" id="SSMC01000002">
    <property type="protein sequence ID" value="THD67451.1"/>
    <property type="molecule type" value="Genomic_DNA"/>
</dbReference>
<evidence type="ECO:0000313" key="3">
    <source>
        <dbReference type="Proteomes" id="UP000305939"/>
    </source>
</evidence>
<name>A0A4S3LZE0_9FLAO</name>
<organism evidence="2 3">
    <name type="scientific">Robertkochia marina</name>
    <dbReference type="NCBI Taxonomy" id="1227945"/>
    <lineage>
        <taxon>Bacteria</taxon>
        <taxon>Pseudomonadati</taxon>
        <taxon>Bacteroidota</taxon>
        <taxon>Flavobacteriia</taxon>
        <taxon>Flavobacteriales</taxon>
        <taxon>Flavobacteriaceae</taxon>
        <taxon>Robertkochia</taxon>
    </lineage>
</organism>
<feature type="transmembrane region" description="Helical" evidence="1">
    <location>
        <begin position="141"/>
        <end position="165"/>
    </location>
</feature>
<gene>
    <name evidence="2" type="ORF">E7Z59_07255</name>
</gene>
<dbReference type="OrthoDB" id="1122768at2"/>
<evidence type="ECO:0000313" key="2">
    <source>
        <dbReference type="EMBL" id="THD67451.1"/>
    </source>
</evidence>